<keyword evidence="1" id="KW-1133">Transmembrane helix</keyword>
<protein>
    <submittedName>
        <fullName evidence="3">NACHT domain-containing protein</fullName>
    </submittedName>
</protein>
<keyword evidence="1" id="KW-0472">Membrane</keyword>
<dbReference type="Proteomes" id="UP000199361">
    <property type="component" value="Unassembled WGS sequence"/>
</dbReference>
<feature type="transmembrane region" description="Helical" evidence="1">
    <location>
        <begin position="453"/>
        <end position="476"/>
    </location>
</feature>
<dbReference type="AlphaFoldDB" id="A0A1I0L4G4"/>
<gene>
    <name evidence="3" type="ORF">SAMN05421811_1124</name>
</gene>
<accession>A0A1I0L4G4</accession>
<dbReference type="OrthoDB" id="419058at2"/>
<dbReference type="Pfam" id="PF05729">
    <property type="entry name" value="NACHT"/>
    <property type="match status" value="1"/>
</dbReference>
<feature type="transmembrane region" description="Helical" evidence="1">
    <location>
        <begin position="40"/>
        <end position="58"/>
    </location>
</feature>
<dbReference type="InterPro" id="IPR007111">
    <property type="entry name" value="NACHT_NTPase"/>
</dbReference>
<evidence type="ECO:0000313" key="3">
    <source>
        <dbReference type="EMBL" id="SEU34139.1"/>
    </source>
</evidence>
<feature type="transmembrane region" description="Helical" evidence="1">
    <location>
        <begin position="482"/>
        <end position="504"/>
    </location>
</feature>
<evidence type="ECO:0000259" key="2">
    <source>
        <dbReference type="PROSITE" id="PS50837"/>
    </source>
</evidence>
<feature type="transmembrane region" description="Helical" evidence="1">
    <location>
        <begin position="552"/>
        <end position="569"/>
    </location>
</feature>
<sequence>MGVRRGRERWAPSPTTVVLASAALALVGNLATNTVQVTWAGWPVLVWGVTILLLAMVARIEIRRARAGAAELAVELTRAVRARYGYLAVQYGVNQPMPLRVRWSSTGRPVAAGRGVVLGDTSSARWELLPLEGDVRTVVTAFLGLPHRQLMVLGEAGAGKSVLATLLAVGLLESIKKHGLLPVLLPLASWDPAEPVADFAARRIREDYLTSANRAAVSELLEEGGLLLILDGLDELPVDRLGTAVRALDNFAATGCPLVVTCRGLPYEQAVKSSGTLLSRAAVVEIEPVGGRDAIEFLSHPEPTRGRWEPVFQEIREHRDGPLAKALSTPLMVSLARTVYRAPDHDPGELVRVPDREGVERLLLDQFVPAAYAELEGLSGRRRRRYRPEQATRWLSYLALQMLHSGTRTLRWWELWAVHFWQRVPPFLLGIVGALLLALLVTGVIVGDAPLVVISVLPMVCVLPGGLGGLLAGPLLGWRLDAGWVGVVGGIVMWAAMGTLPTWWNSIGLRRATLVSVLRTYRLRAMMAFIQRGLLAVLAFGVPAWFMEPDRLPAMVTAGAVVFAVAGASQGGLAMRLLFRANHLIMVAGGWLPLRLITFLDDARERGLLRYVGAELQFRHVILQDHLAARAETDLLRRSEVTDRLLLRLAEEGRTQEALALVPALHGIPVDRTARTALAATLATAGHIGPAIEVLGSFHGRPSPTTFRLGVLLARLRHDELAIELLDPGEESGWSSMPLAEVLARHGRFDEAVEALRRGDLAGPNVPARTAARYGELLALAGREEEAIGYLSARPGDERETRRVLLRLLAENDEGAELLDEAAARGDVAALELLAERASAEHDTQLAVTYLEPLVLEHGQHERLFQLIESLQNLGRLDRAITVVESLNTDHRFCLPLCDLLIEVDRVEEAEQLLRDHDHPISLATLIGWLGRMDEALKMLKKVTGEEWKTRMAKQRRAELLAGYERVDELRELATWDTFAAQALAELLEQDGRPHEARQVLNPERDDDKIPLAALLGRLGEIDEAIALLRSLLTHPSLAVQAAGQLANLHAVRGETDRAIAVLRWGIIAGEGDTLALEEQLTTLLGAAR</sequence>
<dbReference type="InterPro" id="IPR027417">
    <property type="entry name" value="P-loop_NTPase"/>
</dbReference>
<keyword evidence="1" id="KW-0812">Transmembrane</keyword>
<reference evidence="3 4" key="1">
    <citation type="submission" date="2016-10" db="EMBL/GenBank/DDBJ databases">
        <authorList>
            <person name="de Groot N.N."/>
        </authorList>
    </citation>
    <scope>NUCLEOTIDE SEQUENCE [LARGE SCALE GENOMIC DNA]</scope>
    <source>
        <strain evidence="3 4">CGMCC 4.5598</strain>
    </source>
</reference>
<organism evidence="3 4">
    <name type="scientific">Nonomuraea wenchangensis</name>
    <dbReference type="NCBI Taxonomy" id="568860"/>
    <lineage>
        <taxon>Bacteria</taxon>
        <taxon>Bacillati</taxon>
        <taxon>Actinomycetota</taxon>
        <taxon>Actinomycetes</taxon>
        <taxon>Streptosporangiales</taxon>
        <taxon>Streptosporangiaceae</taxon>
        <taxon>Nonomuraea</taxon>
    </lineage>
</organism>
<dbReference type="InterPro" id="IPR011990">
    <property type="entry name" value="TPR-like_helical_dom_sf"/>
</dbReference>
<dbReference type="RefSeq" id="WP_091088452.1">
    <property type="nucleotide sequence ID" value="NZ_FOHX01000012.1"/>
</dbReference>
<dbReference type="SUPFAM" id="SSF52540">
    <property type="entry name" value="P-loop containing nucleoside triphosphate hydrolases"/>
    <property type="match status" value="1"/>
</dbReference>
<dbReference type="SUPFAM" id="SSF48452">
    <property type="entry name" value="TPR-like"/>
    <property type="match status" value="1"/>
</dbReference>
<feature type="transmembrane region" description="Helical" evidence="1">
    <location>
        <begin position="427"/>
        <end position="446"/>
    </location>
</feature>
<feature type="transmembrane region" description="Helical" evidence="1">
    <location>
        <begin position="581"/>
        <end position="600"/>
    </location>
</feature>
<proteinExistence type="predicted"/>
<evidence type="ECO:0000313" key="4">
    <source>
        <dbReference type="Proteomes" id="UP000199361"/>
    </source>
</evidence>
<name>A0A1I0L4G4_9ACTN</name>
<feature type="transmembrane region" description="Helical" evidence="1">
    <location>
        <begin position="525"/>
        <end position="546"/>
    </location>
</feature>
<dbReference type="EMBL" id="FOHX01000012">
    <property type="protein sequence ID" value="SEU34139.1"/>
    <property type="molecule type" value="Genomic_DNA"/>
</dbReference>
<keyword evidence="4" id="KW-1185">Reference proteome</keyword>
<dbReference type="Gene3D" id="3.40.50.300">
    <property type="entry name" value="P-loop containing nucleotide triphosphate hydrolases"/>
    <property type="match status" value="1"/>
</dbReference>
<evidence type="ECO:0000256" key="1">
    <source>
        <dbReference type="SAM" id="Phobius"/>
    </source>
</evidence>
<feature type="domain" description="NACHT" evidence="2">
    <location>
        <begin position="148"/>
        <end position="236"/>
    </location>
</feature>
<dbReference type="STRING" id="568860.SAMN05421811_1124"/>
<dbReference type="PROSITE" id="PS50837">
    <property type="entry name" value="NACHT"/>
    <property type="match status" value="1"/>
</dbReference>
<dbReference type="Gene3D" id="1.25.40.10">
    <property type="entry name" value="Tetratricopeptide repeat domain"/>
    <property type="match status" value="2"/>
</dbReference>